<dbReference type="GO" id="GO:0007018">
    <property type="term" value="P:microtubule-based movement"/>
    <property type="evidence" value="ECO:0007669"/>
    <property type="project" value="InterPro"/>
</dbReference>
<dbReference type="PANTHER" id="PTHR22878:SF70">
    <property type="entry name" value="DYNEIN HEAVY CHAIN 2, AXONEMAL"/>
    <property type="match status" value="1"/>
</dbReference>
<name>A0A665TVC1_ECHNA</name>
<dbReference type="GO" id="GO:0045505">
    <property type="term" value="F:dynein intermediate chain binding"/>
    <property type="evidence" value="ECO:0007669"/>
    <property type="project" value="InterPro"/>
</dbReference>
<accession>A0A665TVC1</accession>
<feature type="domain" description="Dynein heavy chain linker" evidence="1">
    <location>
        <begin position="648"/>
        <end position="711"/>
    </location>
</feature>
<dbReference type="PANTHER" id="PTHR22878">
    <property type="entry name" value="DYNEIN HEAVY CHAIN 6, AXONEMAL-LIKE-RELATED"/>
    <property type="match status" value="1"/>
</dbReference>
<evidence type="ECO:0000259" key="1">
    <source>
        <dbReference type="Pfam" id="PF08393"/>
    </source>
</evidence>
<dbReference type="InParanoid" id="A0A665TVC1"/>
<protein>
    <recommendedName>
        <fullName evidence="1">Dynein heavy chain linker domain-containing protein</fullName>
    </recommendedName>
</protein>
<dbReference type="Ensembl" id="ENSENLT00000011559.1">
    <property type="protein sequence ID" value="ENSENLP00000011065.1"/>
    <property type="gene ID" value="ENSENLG00000005331.1"/>
</dbReference>
<evidence type="ECO:0000313" key="2">
    <source>
        <dbReference type="Ensembl" id="ENSENLP00000011065.1"/>
    </source>
</evidence>
<dbReference type="InterPro" id="IPR026983">
    <property type="entry name" value="DHC"/>
</dbReference>
<dbReference type="Proteomes" id="UP000472264">
    <property type="component" value="Chromosome 7"/>
</dbReference>
<dbReference type="Pfam" id="PF08393">
    <property type="entry name" value="DHC_N2"/>
    <property type="match status" value="1"/>
</dbReference>
<organism evidence="2 3">
    <name type="scientific">Echeneis naucrates</name>
    <name type="common">Live sharksucker</name>
    <dbReference type="NCBI Taxonomy" id="173247"/>
    <lineage>
        <taxon>Eukaryota</taxon>
        <taxon>Metazoa</taxon>
        <taxon>Chordata</taxon>
        <taxon>Craniata</taxon>
        <taxon>Vertebrata</taxon>
        <taxon>Euteleostomi</taxon>
        <taxon>Actinopterygii</taxon>
        <taxon>Neopterygii</taxon>
        <taxon>Teleostei</taxon>
        <taxon>Neoteleostei</taxon>
        <taxon>Acanthomorphata</taxon>
        <taxon>Carangaria</taxon>
        <taxon>Carangiformes</taxon>
        <taxon>Echeneidae</taxon>
        <taxon>Echeneis</taxon>
    </lineage>
</organism>
<sequence length="757" mass="88795">MATSEGVFKPTSLFPVLPPIEGTDQQHQLQIAAAKEQITERLSAHRKLLRHRRRRVQQDKLRLILFWLHLQMNYMFLRQCVESRPFTPLQQQWLDSIVSRVPTKFKESPEANILLHELCMEVSDACLSMPYLHPLVDSVLRNPQIEGLLSEKQSTVQTKILDFSQPWHNNFIRSREMIKTNLHILHPAMRTVLDISHMAFSPLVLVDLSGCRASGPVDCKSLENKMTVECKRTEDRIMNNWFPKVIHLLTSKETLNVIKEEKLDSFYDCASTLISNQLKSMLQTSVEEFVSLFEPSNHHRLPIFRMALTFDDEKMEIYPTILDLEASVSEILNTITKTLQKVQTVQSWLAQTTSSFVDAKVADHILAWAQATLKTAVCRNLEEPDKHFQNYVVRFDWLVNGTAQTEVEMFMEEEHCFNEYVKKVEEFHALSKEIISLPAKAHFTMVHLDCEELKQGLSSKAKTYAEIVLKKMINSHREKNLQICSEFETIREKALRVPETTEDMTQMVEYINVIKTKGIKELNEKILVCRRRISFHTLEPEDLELNSTVFLWPKNILHVFELNEQVTTAKQRGEQELLAKRERLMIHLEKLGRRSEQFPYCSELDMMQQYVTDIRTVQKFLQDAKETIDFINKEETFYKWEQTSYPELEVIRENIEPYQKLFGLVLKWQRTENRWMDGSFQDLDGENMEVKVDEFFREIIKMLKFFQQKQNKAEREMVKIAGKPRERSSEDDSIKKGNPTILVCSTVMEQIKEFKVF</sequence>
<dbReference type="OMA" id="MDNILAR"/>
<dbReference type="AlphaFoldDB" id="A0A665TVC1"/>
<dbReference type="GO" id="GO:0030286">
    <property type="term" value="C:dynein complex"/>
    <property type="evidence" value="ECO:0007669"/>
    <property type="project" value="InterPro"/>
</dbReference>
<proteinExistence type="predicted"/>
<reference evidence="2" key="1">
    <citation type="submission" date="2021-04" db="EMBL/GenBank/DDBJ databases">
        <authorList>
            <consortium name="Wellcome Sanger Institute Data Sharing"/>
        </authorList>
    </citation>
    <scope>NUCLEOTIDE SEQUENCE [LARGE SCALE GENOMIC DNA]</scope>
</reference>
<dbReference type="InterPro" id="IPR013602">
    <property type="entry name" value="Dynein_heavy_linker"/>
</dbReference>
<reference evidence="2" key="2">
    <citation type="submission" date="2025-08" db="UniProtKB">
        <authorList>
            <consortium name="Ensembl"/>
        </authorList>
    </citation>
    <scope>IDENTIFICATION</scope>
</reference>
<dbReference type="GO" id="GO:0051959">
    <property type="term" value="F:dynein light intermediate chain binding"/>
    <property type="evidence" value="ECO:0007669"/>
    <property type="project" value="InterPro"/>
</dbReference>
<reference evidence="2" key="3">
    <citation type="submission" date="2025-09" db="UniProtKB">
        <authorList>
            <consortium name="Ensembl"/>
        </authorList>
    </citation>
    <scope>IDENTIFICATION</scope>
</reference>
<keyword evidence="3" id="KW-1185">Reference proteome</keyword>
<evidence type="ECO:0000313" key="3">
    <source>
        <dbReference type="Proteomes" id="UP000472264"/>
    </source>
</evidence>